<dbReference type="AlphaFoldDB" id="A0A4Y2N333"/>
<dbReference type="GO" id="GO:0003676">
    <property type="term" value="F:nucleic acid binding"/>
    <property type="evidence" value="ECO:0007669"/>
    <property type="project" value="InterPro"/>
</dbReference>
<organism evidence="1 2">
    <name type="scientific">Araneus ventricosus</name>
    <name type="common">Orbweaver spider</name>
    <name type="synonym">Epeira ventricosa</name>
    <dbReference type="NCBI Taxonomy" id="182803"/>
    <lineage>
        <taxon>Eukaryota</taxon>
        <taxon>Metazoa</taxon>
        <taxon>Ecdysozoa</taxon>
        <taxon>Arthropoda</taxon>
        <taxon>Chelicerata</taxon>
        <taxon>Arachnida</taxon>
        <taxon>Araneae</taxon>
        <taxon>Araneomorphae</taxon>
        <taxon>Entelegynae</taxon>
        <taxon>Araneoidea</taxon>
        <taxon>Araneidae</taxon>
        <taxon>Araneus</taxon>
    </lineage>
</organism>
<evidence type="ECO:0008006" key="3">
    <source>
        <dbReference type="Google" id="ProtNLM"/>
    </source>
</evidence>
<sequence length="105" mass="12181">MDWPPFSPDLTPFDYSLWGKWKHTVFWYNPATLHELEELICAECAYISFDTLQRATENFILDMRHSCAAQSAHILCDCMQRTVYNLFLRLCTTATASRATCGQHL</sequence>
<name>A0A4Y2N333_ARAVE</name>
<dbReference type="OrthoDB" id="8122262at2759"/>
<dbReference type="Proteomes" id="UP000499080">
    <property type="component" value="Unassembled WGS sequence"/>
</dbReference>
<protein>
    <recommendedName>
        <fullName evidence="3">Tc1-like transposase DDE domain-containing protein</fullName>
    </recommendedName>
</protein>
<keyword evidence="2" id="KW-1185">Reference proteome</keyword>
<dbReference type="EMBL" id="BGPR01008426">
    <property type="protein sequence ID" value="GBN33751.1"/>
    <property type="molecule type" value="Genomic_DNA"/>
</dbReference>
<accession>A0A4Y2N333</accession>
<evidence type="ECO:0000313" key="2">
    <source>
        <dbReference type="Proteomes" id="UP000499080"/>
    </source>
</evidence>
<dbReference type="Gene3D" id="3.30.420.10">
    <property type="entry name" value="Ribonuclease H-like superfamily/Ribonuclease H"/>
    <property type="match status" value="1"/>
</dbReference>
<proteinExistence type="predicted"/>
<gene>
    <name evidence="1" type="ORF">AVEN_69989_1</name>
</gene>
<dbReference type="InterPro" id="IPR036397">
    <property type="entry name" value="RNaseH_sf"/>
</dbReference>
<reference evidence="1 2" key="1">
    <citation type="journal article" date="2019" name="Sci. Rep.">
        <title>Orb-weaving spider Araneus ventricosus genome elucidates the spidroin gene catalogue.</title>
        <authorList>
            <person name="Kono N."/>
            <person name="Nakamura H."/>
            <person name="Ohtoshi R."/>
            <person name="Moran D.A.P."/>
            <person name="Shinohara A."/>
            <person name="Yoshida Y."/>
            <person name="Fujiwara M."/>
            <person name="Mori M."/>
            <person name="Tomita M."/>
            <person name="Arakawa K."/>
        </authorList>
    </citation>
    <scope>NUCLEOTIDE SEQUENCE [LARGE SCALE GENOMIC DNA]</scope>
</reference>
<comment type="caution">
    <text evidence="1">The sequence shown here is derived from an EMBL/GenBank/DDBJ whole genome shotgun (WGS) entry which is preliminary data.</text>
</comment>
<evidence type="ECO:0000313" key="1">
    <source>
        <dbReference type="EMBL" id="GBN33751.1"/>
    </source>
</evidence>